<dbReference type="Gene3D" id="3.20.20.70">
    <property type="entry name" value="Aldolase class I"/>
    <property type="match status" value="1"/>
</dbReference>
<dbReference type="Pfam" id="PF00977">
    <property type="entry name" value="His_biosynth"/>
    <property type="match status" value="1"/>
</dbReference>
<comment type="catalytic activity">
    <reaction evidence="6">
        <text>5-[(5-phospho-1-deoxy-D-ribulos-1-ylimino)methylamino]-1-(5-phospho-beta-D-ribosyl)imidazole-4-carboxamide + L-glutamine = D-erythro-1-(imidazol-4-yl)glycerol 3-phosphate + 5-amino-1-(5-phospho-beta-D-ribosyl)imidazole-4-carboxamide + L-glutamate + H(+)</text>
        <dbReference type="Rhea" id="RHEA:24793"/>
        <dbReference type="ChEBI" id="CHEBI:15378"/>
        <dbReference type="ChEBI" id="CHEBI:29985"/>
        <dbReference type="ChEBI" id="CHEBI:58278"/>
        <dbReference type="ChEBI" id="CHEBI:58359"/>
        <dbReference type="ChEBI" id="CHEBI:58475"/>
        <dbReference type="ChEBI" id="CHEBI:58525"/>
        <dbReference type="EC" id="4.3.2.10"/>
    </reaction>
</comment>
<keyword evidence="5" id="KW-0456">Lyase</keyword>
<comment type="pathway">
    <text evidence="1">Amino-acid biosynthesis; L-histidine biosynthesis; L-histidine from 5-phospho-alpha-D-ribose 1-diphosphate: step 5/9.</text>
</comment>
<dbReference type="InterPro" id="IPR011060">
    <property type="entry name" value="RibuloseP-bd_barrel"/>
</dbReference>
<proteinExistence type="inferred from homology"/>
<evidence type="ECO:0000313" key="7">
    <source>
        <dbReference type="EMBL" id="CAB4580693.1"/>
    </source>
</evidence>
<dbReference type="PANTHER" id="PTHR21235">
    <property type="entry name" value="IMIDAZOLE GLYCEROL PHOSPHATE SYNTHASE SUBUNIT HISF/H IGP SYNTHASE SUBUNIT HISF/H"/>
    <property type="match status" value="1"/>
</dbReference>
<dbReference type="InterPro" id="IPR004651">
    <property type="entry name" value="HisF"/>
</dbReference>
<name>A0A6J6F123_9ZZZZ</name>
<dbReference type="GO" id="GO:0000105">
    <property type="term" value="P:L-histidine biosynthetic process"/>
    <property type="evidence" value="ECO:0007669"/>
    <property type="project" value="UniProtKB-UniPathway"/>
</dbReference>
<dbReference type="InterPro" id="IPR050064">
    <property type="entry name" value="IGPS_HisA/HisF"/>
</dbReference>
<sequence length="253" mass="26476">MTLCTRVIACLDVAGGRVVKGVNFQGLRDAGDPVELASIYNEQGIDELVFLDIMASAEERATILDVVEATAAKVFIPLTVGGGISSVDQVDHLLRAGADKVSINTSAIEKPSLLNEIGDQFGAQVIVLSIDTKRSADTKSGFELTTHGGTRSTGLDLLDWVERTTKIGIGEILLNSIDFDGTKAGFDLELIKLVKGFSAVPVIASGGAGKVADFPAAVKAGADAVLAASLFHFGEVTITEVKQSLGEVTNVRF</sequence>
<dbReference type="GO" id="GO:0000107">
    <property type="term" value="F:imidazoleglycerol-phosphate synthase activity"/>
    <property type="evidence" value="ECO:0007669"/>
    <property type="project" value="InterPro"/>
</dbReference>
<gene>
    <name evidence="7" type="ORF">UFOPK1726_00898</name>
</gene>
<evidence type="ECO:0000256" key="1">
    <source>
        <dbReference type="ARBA" id="ARBA00005091"/>
    </source>
</evidence>
<dbReference type="AlphaFoldDB" id="A0A6J6F123"/>
<evidence type="ECO:0000256" key="4">
    <source>
        <dbReference type="ARBA" id="ARBA00023102"/>
    </source>
</evidence>
<dbReference type="CDD" id="cd04731">
    <property type="entry name" value="HisF"/>
    <property type="match status" value="1"/>
</dbReference>
<dbReference type="InterPro" id="IPR006062">
    <property type="entry name" value="His_biosynth"/>
</dbReference>
<dbReference type="EMBL" id="CAEZTT010000108">
    <property type="protein sequence ID" value="CAB4580693.1"/>
    <property type="molecule type" value="Genomic_DNA"/>
</dbReference>
<accession>A0A6J6F123</accession>
<organism evidence="7">
    <name type="scientific">freshwater metagenome</name>
    <dbReference type="NCBI Taxonomy" id="449393"/>
    <lineage>
        <taxon>unclassified sequences</taxon>
        <taxon>metagenomes</taxon>
        <taxon>ecological metagenomes</taxon>
    </lineage>
</organism>
<protein>
    <recommendedName>
        <fullName evidence="2">imidazole glycerol-phosphate synthase</fullName>
        <ecNumber evidence="2">4.3.2.10</ecNumber>
    </recommendedName>
</protein>
<dbReference type="GO" id="GO:0016829">
    <property type="term" value="F:lyase activity"/>
    <property type="evidence" value="ECO:0007669"/>
    <property type="project" value="UniProtKB-KW"/>
</dbReference>
<keyword evidence="4" id="KW-0368">Histidine biosynthesis</keyword>
<dbReference type="HAMAP" id="MF_01013">
    <property type="entry name" value="HisF"/>
    <property type="match status" value="1"/>
</dbReference>
<evidence type="ECO:0000256" key="6">
    <source>
        <dbReference type="ARBA" id="ARBA00047838"/>
    </source>
</evidence>
<keyword evidence="3" id="KW-0028">Amino-acid biosynthesis</keyword>
<evidence type="ECO:0000256" key="3">
    <source>
        <dbReference type="ARBA" id="ARBA00022605"/>
    </source>
</evidence>
<dbReference type="InterPro" id="IPR013785">
    <property type="entry name" value="Aldolase_TIM"/>
</dbReference>
<reference evidence="7" key="1">
    <citation type="submission" date="2020-05" db="EMBL/GenBank/DDBJ databases">
        <authorList>
            <person name="Chiriac C."/>
            <person name="Salcher M."/>
            <person name="Ghai R."/>
            <person name="Kavagutti S V."/>
        </authorList>
    </citation>
    <scope>NUCLEOTIDE SEQUENCE</scope>
</reference>
<dbReference type="EC" id="4.3.2.10" evidence="2"/>
<dbReference type="PANTHER" id="PTHR21235:SF2">
    <property type="entry name" value="IMIDAZOLE GLYCEROL PHOSPHATE SYNTHASE HISHF"/>
    <property type="match status" value="1"/>
</dbReference>
<dbReference type="NCBIfam" id="TIGR00735">
    <property type="entry name" value="hisF"/>
    <property type="match status" value="1"/>
</dbReference>
<dbReference type="UniPathway" id="UPA00031">
    <property type="reaction ID" value="UER00010"/>
</dbReference>
<evidence type="ECO:0000256" key="2">
    <source>
        <dbReference type="ARBA" id="ARBA00012809"/>
    </source>
</evidence>
<dbReference type="SUPFAM" id="SSF51366">
    <property type="entry name" value="Ribulose-phoshate binding barrel"/>
    <property type="match status" value="1"/>
</dbReference>
<evidence type="ECO:0000256" key="5">
    <source>
        <dbReference type="ARBA" id="ARBA00023239"/>
    </source>
</evidence>